<sequence length="368" mass="40722">MAEHGDGELVIQQRSGGGGDDFWRGAWTTRAGTAKFAEARTEHITDLLNDPKLKLRKRRFRVTTAANSVDKLGDVSGCGGRGRKLRWFSYKGNKLMEMGIYRQTSWTFGYCLGLSRLTSSVTGIGSLIFSPTNNDFVPEFKLSANCPVHRNKALNNQVVSLKPLLESHVSPIDSDKHGGHSPYEREEDDPRIVERGGEVAGVGLAGGEEVAGGELAQWFIQGGVKWRIDYKDTLHNDMVKLIKTKVEWVFHVAGCKPPMDSSLELIQCAPICFGTLIQTRRYRRTLIRSRLRSSSCPPDQLQPQGVPDPRRTQLHPTSRTAHDPTAIAPVRIRAARDPIEAARVPIVSKPRSCLSSRFILGGLVSTNN</sequence>
<protein>
    <recommendedName>
        <fullName evidence="4">NAD-dependent epimerase/dehydratase domain-containing protein</fullName>
    </recommendedName>
</protein>
<evidence type="ECO:0000313" key="2">
    <source>
        <dbReference type="EMBL" id="KAF3563119.1"/>
    </source>
</evidence>
<feature type="region of interest" description="Disordered" evidence="1">
    <location>
        <begin position="169"/>
        <end position="189"/>
    </location>
</feature>
<organism evidence="2 3">
    <name type="scientific">Brassica cretica</name>
    <name type="common">Mustard</name>
    <dbReference type="NCBI Taxonomy" id="69181"/>
    <lineage>
        <taxon>Eukaryota</taxon>
        <taxon>Viridiplantae</taxon>
        <taxon>Streptophyta</taxon>
        <taxon>Embryophyta</taxon>
        <taxon>Tracheophyta</taxon>
        <taxon>Spermatophyta</taxon>
        <taxon>Magnoliopsida</taxon>
        <taxon>eudicotyledons</taxon>
        <taxon>Gunneridae</taxon>
        <taxon>Pentapetalae</taxon>
        <taxon>rosids</taxon>
        <taxon>malvids</taxon>
        <taxon>Brassicales</taxon>
        <taxon>Brassicaceae</taxon>
        <taxon>Brassiceae</taxon>
        <taxon>Brassica</taxon>
    </lineage>
</organism>
<evidence type="ECO:0000313" key="3">
    <source>
        <dbReference type="Proteomes" id="UP000266723"/>
    </source>
</evidence>
<dbReference type="Proteomes" id="UP000266723">
    <property type="component" value="Unassembled WGS sequence"/>
</dbReference>
<dbReference type="EMBL" id="QGKV02000759">
    <property type="protein sequence ID" value="KAF3563119.1"/>
    <property type="molecule type" value="Genomic_DNA"/>
</dbReference>
<feature type="compositionally biased region" description="Basic and acidic residues" evidence="1">
    <location>
        <begin position="173"/>
        <end position="189"/>
    </location>
</feature>
<reference evidence="2 3" key="1">
    <citation type="journal article" date="2020" name="BMC Genomics">
        <title>Intraspecific diversification of the crop wild relative Brassica cretica Lam. using demographic model selection.</title>
        <authorList>
            <person name="Kioukis A."/>
            <person name="Michalopoulou V.A."/>
            <person name="Briers L."/>
            <person name="Pirintsos S."/>
            <person name="Studholme D.J."/>
            <person name="Pavlidis P."/>
            <person name="Sarris P.F."/>
        </authorList>
    </citation>
    <scope>NUCLEOTIDE SEQUENCE [LARGE SCALE GENOMIC DNA]</scope>
    <source>
        <strain evidence="3">cv. PFS-1207/04</strain>
    </source>
</reference>
<name>A0ABQ7CWV2_BRACR</name>
<comment type="caution">
    <text evidence="2">The sequence shown here is derived from an EMBL/GenBank/DDBJ whole genome shotgun (WGS) entry which is preliminary data.</text>
</comment>
<evidence type="ECO:0000256" key="1">
    <source>
        <dbReference type="SAM" id="MobiDB-lite"/>
    </source>
</evidence>
<proteinExistence type="predicted"/>
<gene>
    <name evidence="2" type="ORF">DY000_02014649</name>
</gene>
<keyword evidence="3" id="KW-1185">Reference proteome</keyword>
<accession>A0ABQ7CWV2</accession>
<evidence type="ECO:0008006" key="4">
    <source>
        <dbReference type="Google" id="ProtNLM"/>
    </source>
</evidence>
<feature type="region of interest" description="Disordered" evidence="1">
    <location>
        <begin position="291"/>
        <end position="325"/>
    </location>
</feature>